<proteinExistence type="predicted"/>
<keyword evidence="3" id="KW-1185">Reference proteome</keyword>
<feature type="region of interest" description="Disordered" evidence="1">
    <location>
        <begin position="67"/>
        <end position="91"/>
    </location>
</feature>
<dbReference type="AlphaFoldDB" id="A0ABD2JWM1"/>
<protein>
    <submittedName>
        <fullName evidence="2">Uncharacterized protein</fullName>
    </submittedName>
</protein>
<reference evidence="2 3" key="1">
    <citation type="submission" date="2024-10" db="EMBL/GenBank/DDBJ databases">
        <authorList>
            <person name="Kim D."/>
        </authorList>
    </citation>
    <scope>NUCLEOTIDE SEQUENCE [LARGE SCALE GENOMIC DNA]</scope>
    <source>
        <strain evidence="2">Taebaek</strain>
    </source>
</reference>
<evidence type="ECO:0000313" key="3">
    <source>
        <dbReference type="Proteomes" id="UP001620645"/>
    </source>
</evidence>
<gene>
    <name evidence="2" type="ORF">niasHS_006334</name>
</gene>
<name>A0ABD2JWM1_HETSC</name>
<accession>A0ABD2JWM1</accession>
<dbReference type="Proteomes" id="UP001620645">
    <property type="component" value="Unassembled WGS sequence"/>
</dbReference>
<dbReference type="EMBL" id="JBICCN010000085">
    <property type="protein sequence ID" value="KAL3094983.1"/>
    <property type="molecule type" value="Genomic_DNA"/>
</dbReference>
<evidence type="ECO:0000313" key="2">
    <source>
        <dbReference type="EMBL" id="KAL3094983.1"/>
    </source>
</evidence>
<organism evidence="2 3">
    <name type="scientific">Heterodera schachtii</name>
    <name type="common">Sugarbeet cyst nematode worm</name>
    <name type="synonym">Tylenchus schachtii</name>
    <dbReference type="NCBI Taxonomy" id="97005"/>
    <lineage>
        <taxon>Eukaryota</taxon>
        <taxon>Metazoa</taxon>
        <taxon>Ecdysozoa</taxon>
        <taxon>Nematoda</taxon>
        <taxon>Chromadorea</taxon>
        <taxon>Rhabditida</taxon>
        <taxon>Tylenchina</taxon>
        <taxon>Tylenchomorpha</taxon>
        <taxon>Tylenchoidea</taxon>
        <taxon>Heteroderidae</taxon>
        <taxon>Heteroderinae</taxon>
        <taxon>Heterodera</taxon>
    </lineage>
</organism>
<sequence length="91" mass="10598">MEGRAPDYYRRNTVFDLKLLKKRDVEEAPLEDGLIPPGGHVPPDEQGWESPMHCMFTVSHPTHLWNCPAGNQEKRRQSTRQNLTDNSRREK</sequence>
<evidence type="ECO:0000256" key="1">
    <source>
        <dbReference type="SAM" id="MobiDB-lite"/>
    </source>
</evidence>
<comment type="caution">
    <text evidence="2">The sequence shown here is derived from an EMBL/GenBank/DDBJ whole genome shotgun (WGS) entry which is preliminary data.</text>
</comment>